<reference evidence="1 2" key="1">
    <citation type="submission" date="2016-10" db="EMBL/GenBank/DDBJ databases">
        <authorList>
            <person name="Varghese N."/>
            <person name="Submissions S."/>
        </authorList>
    </citation>
    <scope>NUCLEOTIDE SEQUENCE [LARGE SCALE GENOMIC DNA]</scope>
    <source>
        <strain evidence="1 2">ATCC 19403</strain>
    </source>
</reference>
<accession>A0ABY1CAH4</accession>
<dbReference type="Proteomes" id="UP000198970">
    <property type="component" value="Chromosome I"/>
</dbReference>
<dbReference type="Pfam" id="PF12672">
    <property type="entry name" value="DUF3793"/>
    <property type="match status" value="1"/>
</dbReference>
<dbReference type="EMBL" id="LT630003">
    <property type="protein sequence ID" value="SET86356.1"/>
    <property type="molecule type" value="Genomic_DNA"/>
</dbReference>
<name>A0ABY1CAH4_9FIRM</name>
<evidence type="ECO:0000313" key="1">
    <source>
        <dbReference type="EMBL" id="SET86356.1"/>
    </source>
</evidence>
<sequence>MLLERNLIEYCSPTLASIKTANLFSHPFSSEMDLESQLSLLNGQLGEKGISLLLLCRRGNKALIYVYRKAHLKADLSRPEVGKFLQAYGYEHMEVEAALKRLKERLNQEGEFPHEIGVFLGYPLGDVVGFIQNGGKNCKCTGCWKVYSDECEAVKLFARYKKCRRMYVNQWQNGRSIWQLTVASSGK</sequence>
<evidence type="ECO:0008006" key="3">
    <source>
        <dbReference type="Google" id="ProtNLM"/>
    </source>
</evidence>
<keyword evidence="2" id="KW-1185">Reference proteome</keyword>
<evidence type="ECO:0000313" key="2">
    <source>
        <dbReference type="Proteomes" id="UP000198970"/>
    </source>
</evidence>
<organism evidence="1 2">
    <name type="scientific">Lacrimispora sphenoides JCM 1415</name>
    <dbReference type="NCBI Taxonomy" id="1297793"/>
    <lineage>
        <taxon>Bacteria</taxon>
        <taxon>Bacillati</taxon>
        <taxon>Bacillota</taxon>
        <taxon>Clostridia</taxon>
        <taxon>Lachnospirales</taxon>
        <taxon>Lachnospiraceae</taxon>
        <taxon>Lacrimispora</taxon>
    </lineage>
</organism>
<proteinExistence type="predicted"/>
<protein>
    <recommendedName>
        <fullName evidence="3">Cell surface protein</fullName>
    </recommendedName>
</protein>
<dbReference type="InterPro" id="IPR024523">
    <property type="entry name" value="DUF3793"/>
</dbReference>
<gene>
    <name evidence="1" type="ORF">SAMN02745906_2526</name>
</gene>